<dbReference type="Proteomes" id="UP000053326">
    <property type="component" value="Unassembled WGS sequence"/>
</dbReference>
<evidence type="ECO:0000313" key="10">
    <source>
        <dbReference type="Proteomes" id="UP000053326"/>
    </source>
</evidence>
<dbReference type="CDD" id="cd16443">
    <property type="entry name" value="LplA"/>
    <property type="match status" value="1"/>
</dbReference>
<dbReference type="Gene3D" id="3.30.930.10">
    <property type="entry name" value="Bira Bifunctional Protein, Domain 2"/>
    <property type="match status" value="1"/>
</dbReference>
<gene>
    <name evidence="9" type="ORF">XD66_0039</name>
</gene>
<evidence type="ECO:0000256" key="2">
    <source>
        <dbReference type="ARBA" id="ARBA00005124"/>
    </source>
</evidence>
<evidence type="ECO:0000256" key="7">
    <source>
        <dbReference type="ARBA" id="ARBA00048037"/>
    </source>
</evidence>
<dbReference type="SUPFAM" id="SSF55681">
    <property type="entry name" value="Class II aaRS and biotin synthetases"/>
    <property type="match status" value="1"/>
</dbReference>
<evidence type="ECO:0000256" key="4">
    <source>
        <dbReference type="ARBA" id="ARBA00022598"/>
    </source>
</evidence>
<dbReference type="InterPro" id="IPR019491">
    <property type="entry name" value="Lipoate_protein_ligase_C"/>
</dbReference>
<dbReference type="SUPFAM" id="SSF82649">
    <property type="entry name" value="SufE/NifU"/>
    <property type="match status" value="1"/>
</dbReference>
<comment type="pathway">
    <text evidence="1">Protein modification; protein lipoylation via exogenous pathway; protein N(6)-(lipoyl)lysine from lipoate: step 2/2.</text>
</comment>
<accession>A0A101FHW4</accession>
<keyword evidence="6" id="KW-0067">ATP-binding</keyword>
<organism evidence="9 10">
    <name type="scientific">Thermacetogenium phaeum</name>
    <dbReference type="NCBI Taxonomy" id="85874"/>
    <lineage>
        <taxon>Bacteria</taxon>
        <taxon>Bacillati</taxon>
        <taxon>Bacillota</taxon>
        <taxon>Clostridia</taxon>
        <taxon>Thermoanaerobacterales</taxon>
        <taxon>Thermoanaerobacteraceae</taxon>
        <taxon>Thermacetogenium</taxon>
    </lineage>
</organism>
<comment type="catalytic activity">
    <reaction evidence="7">
        <text>L-lysyl-[lipoyl-carrier protein] + (R)-lipoate + ATP = N(6)-[(R)-lipoyl]-L-lysyl-[lipoyl-carrier protein] + AMP + diphosphate + H(+)</text>
        <dbReference type="Rhea" id="RHEA:49288"/>
        <dbReference type="Rhea" id="RHEA-COMP:10500"/>
        <dbReference type="Rhea" id="RHEA-COMP:10502"/>
        <dbReference type="ChEBI" id="CHEBI:15378"/>
        <dbReference type="ChEBI" id="CHEBI:29969"/>
        <dbReference type="ChEBI" id="CHEBI:30616"/>
        <dbReference type="ChEBI" id="CHEBI:33019"/>
        <dbReference type="ChEBI" id="CHEBI:83088"/>
        <dbReference type="ChEBI" id="CHEBI:83099"/>
        <dbReference type="ChEBI" id="CHEBI:456215"/>
        <dbReference type="EC" id="6.3.1.20"/>
    </reaction>
</comment>
<comment type="caution">
    <text evidence="9">The sequence shown here is derived from an EMBL/GenBank/DDBJ whole genome shotgun (WGS) entry which is preliminary data.</text>
</comment>
<evidence type="ECO:0000256" key="1">
    <source>
        <dbReference type="ARBA" id="ARBA00005085"/>
    </source>
</evidence>
<dbReference type="InterPro" id="IPR050664">
    <property type="entry name" value="Octanoyltrans_LipM/LipL"/>
</dbReference>
<dbReference type="GO" id="GO:0005524">
    <property type="term" value="F:ATP binding"/>
    <property type="evidence" value="ECO:0007669"/>
    <property type="project" value="UniProtKB-KW"/>
</dbReference>
<name>A0A101FHW4_9THEO</name>
<dbReference type="OMA" id="ANFRPKN"/>
<dbReference type="PROSITE" id="PS51733">
    <property type="entry name" value="BPL_LPL_CATALYTIC"/>
    <property type="match status" value="1"/>
</dbReference>
<dbReference type="Gene3D" id="3.30.390.50">
    <property type="entry name" value="CO dehydrogenase flavoprotein, C-terminal domain"/>
    <property type="match status" value="1"/>
</dbReference>
<dbReference type="Pfam" id="PF21948">
    <property type="entry name" value="LplA-B_cat"/>
    <property type="match status" value="1"/>
</dbReference>
<reference evidence="10" key="1">
    <citation type="journal article" date="2015" name="MBio">
        <title>Genome-Resolved Metagenomic Analysis Reveals Roles for Candidate Phyla and Other Microbial Community Members in Biogeochemical Transformations in Oil Reservoirs.</title>
        <authorList>
            <person name="Hu P."/>
            <person name="Tom L."/>
            <person name="Singh A."/>
            <person name="Thomas B.C."/>
            <person name="Baker B.J."/>
            <person name="Piceno Y.M."/>
            <person name="Andersen G.L."/>
            <person name="Banfield J.F."/>
        </authorList>
    </citation>
    <scope>NUCLEOTIDE SEQUENCE [LARGE SCALE GENOMIC DNA]</scope>
</reference>
<evidence type="ECO:0000313" key="9">
    <source>
        <dbReference type="EMBL" id="KUK37262.1"/>
    </source>
</evidence>
<dbReference type="Pfam" id="PF10437">
    <property type="entry name" value="Lip_prot_lig_C"/>
    <property type="match status" value="1"/>
</dbReference>
<sequence>MSEVWRLLDTGSLSAAHNMALEKVILTARSRNLVPDTVHFLQFSPPAALVGYHQAVELEVEEEYCRSHGIDINRRISGGGAIYMDEGQLGWEVFARKDTPGIPKKLEDMYCLLCESAVAGLAKLGVTARFRPLNDIEVDGRKISGTGGTEIGDALLFHGTVLTDFDVDTMIKCLKLPIKKLDDKQVQSFKERVVCLREVLGCLPPLPVIKKAMAEGFSEVLGIKLVAGDLTGREKEMLNRELPYFRSEEWVRGQRSQLQDSSLVTVDHKTPGGLIRVSLLLDRTRHRIKSVMITGDFFAYPKQSILDLEASLKNSSSDPSELRQNVCSFFAERAVKIPGIMPEDFYDALYAAISRADKLAASCDTNRE</sequence>
<dbReference type="InterPro" id="IPR045864">
    <property type="entry name" value="aa-tRNA-synth_II/BPL/LPL"/>
</dbReference>
<dbReference type="AlphaFoldDB" id="A0A101FHW4"/>
<feature type="domain" description="BPL/LPL catalytic" evidence="8">
    <location>
        <begin position="32"/>
        <end position="225"/>
    </location>
</feature>
<dbReference type="UniPathway" id="UPA00537">
    <property type="reaction ID" value="UER00594"/>
</dbReference>
<dbReference type="GO" id="GO:0009249">
    <property type="term" value="P:protein lipoylation"/>
    <property type="evidence" value="ECO:0007669"/>
    <property type="project" value="UniProtKB-ARBA"/>
</dbReference>
<dbReference type="EMBL" id="LGFO01000002">
    <property type="protein sequence ID" value="KUK37262.1"/>
    <property type="molecule type" value="Genomic_DNA"/>
</dbReference>
<comment type="pathway">
    <text evidence="2">Protein modification; protein lipoylation via exogenous pathway; protein N(6)-(lipoyl)lysine from lipoate: step 1/2.</text>
</comment>
<evidence type="ECO:0000256" key="6">
    <source>
        <dbReference type="ARBA" id="ARBA00022840"/>
    </source>
</evidence>
<evidence type="ECO:0000256" key="3">
    <source>
        <dbReference type="ARBA" id="ARBA00012367"/>
    </source>
</evidence>
<dbReference type="InterPro" id="IPR004143">
    <property type="entry name" value="BPL_LPL_catalytic"/>
</dbReference>
<protein>
    <recommendedName>
        <fullName evidence="3">lipoate--protein ligase</fullName>
        <ecNumber evidence="3">6.3.1.20</ecNumber>
    </recommendedName>
</protein>
<dbReference type="GO" id="GO:0016979">
    <property type="term" value="F:lipoate-protein ligase activity"/>
    <property type="evidence" value="ECO:0007669"/>
    <property type="project" value="UniProtKB-EC"/>
</dbReference>
<dbReference type="PANTHER" id="PTHR43679:SF2">
    <property type="entry name" value="OCTANOYL-[GCVH]:PROTEIN N-OCTANOYLTRANSFERASE"/>
    <property type="match status" value="1"/>
</dbReference>
<dbReference type="PANTHER" id="PTHR43679">
    <property type="entry name" value="OCTANOYLTRANSFERASE LIPM-RELATED"/>
    <property type="match status" value="1"/>
</dbReference>
<keyword evidence="5" id="KW-0547">Nucleotide-binding</keyword>
<keyword evidence="4 9" id="KW-0436">Ligase</keyword>
<evidence type="ECO:0000259" key="8">
    <source>
        <dbReference type="PROSITE" id="PS51733"/>
    </source>
</evidence>
<evidence type="ECO:0000256" key="5">
    <source>
        <dbReference type="ARBA" id="ARBA00022741"/>
    </source>
</evidence>
<proteinExistence type="predicted"/>
<dbReference type="EC" id="6.3.1.20" evidence="3"/>